<organism evidence="1 2">
    <name type="scientific">Pangasianodon gigas</name>
    <name type="common">Mekong giant catfish</name>
    <name type="synonym">Pangasius gigas</name>
    <dbReference type="NCBI Taxonomy" id="30993"/>
    <lineage>
        <taxon>Eukaryota</taxon>
        <taxon>Metazoa</taxon>
        <taxon>Chordata</taxon>
        <taxon>Craniata</taxon>
        <taxon>Vertebrata</taxon>
        <taxon>Euteleostomi</taxon>
        <taxon>Actinopterygii</taxon>
        <taxon>Neopterygii</taxon>
        <taxon>Teleostei</taxon>
        <taxon>Ostariophysi</taxon>
        <taxon>Siluriformes</taxon>
        <taxon>Pangasiidae</taxon>
        <taxon>Pangasianodon</taxon>
    </lineage>
</organism>
<dbReference type="EMBL" id="CM040455">
    <property type="protein sequence ID" value="MCI4375441.1"/>
    <property type="molecule type" value="Genomic_DNA"/>
</dbReference>
<evidence type="ECO:0000313" key="1">
    <source>
        <dbReference type="EMBL" id="MCI4375441.1"/>
    </source>
</evidence>
<name>A0ACC5W9N7_PANGG</name>
<keyword evidence="2" id="KW-1185">Reference proteome</keyword>
<protein>
    <submittedName>
        <fullName evidence="1">Uncharacterized protein</fullName>
    </submittedName>
</protein>
<sequence length="937" mass="105104">MDDLEHSVVIAERDWESFYEESEECSIQQAWLASLDDSGFSDTDDEKNSTQGPVLDLQTNPDKPNKEPEAAALTQSETDDHNAENPSEEPECLSYKTDNERSAEQTAEISLNDVSTACACLTSDSSVSVNDANFNDQQHIASDIKDFREHNESCSEHKSCQAIGEPITSFPCIQDARHFGSSEEETVLKVSESSATPKKEKERWFVTVNDSPVMLRVKSGQKKGRKKKTSRKLFQQIIVTEKQCSVSNNKKEEEGEVMKDEQILQNEFMQPVQTCSESIYFSPCPYHFCEEVILSSCNDHEVVLSPMKEPEKEAFEKHSIPKINCTSEASSFIAEEENISCGFSFKCKDNSDVPTETLENNPPPSVNSPSLLVPTDSAQLQTDGLVNDQSIANEPKSNTQVTTPDHPMTNNLSHKGYEDTQDHGSRFILEACSTTTPLEKLQEQECLTQMQEELKQPSQDTQNQRSQKESLEAAVGPNCPIYALSSFWDEMEKLTINDILHLRSAHNRSPMSGIVIAQESDAHLEDKGLLTSKHDSVQESGLMDDSADSDYFTHVDESKLDRSSCELSTLSDYDEEFLQILNRSGNPSPEPQYVKEQTENFKSTYIPGHEFDPNNESESLDIIKLSHQDGIAHYLYPAIEVQSLFLTSSQDINQNPFELEVIRKTPVLSFGNTADNESMLTFSEILTEDINGAASSDRLSSTVVSFPFTQNLSVCEMYDDFFSDFEIGNFLFPSTQDKTVPIFSASRSVVRDLVFPEVEELDFDPDFEEDNMPIRDMTCFSIQPEMSPSPSGMPNLCFSMSQRGNWSSLFSLRRIRFIGKGSTWNQKISSWIFPKEAKKATSHVSRAQQIAPLIQVGNKSLLQLAEPQKHAVLISKKEDLVFSINQADMCLVCIAFASWVLKSYNSQSTDMWKTALLANVSAISAIQYLRKYGKGHS</sequence>
<accession>A0ACC5W9N7</accession>
<reference evidence="1 2" key="1">
    <citation type="journal article" date="2022" name="bioRxiv">
        <title>An ancient truncated duplication of the anti-Mullerian hormone receptor type 2 gene is a potential conserved master sex determinant in the Pangasiidae catfish family.</title>
        <authorList>
            <person name="Wen M."/>
            <person name="Pan Q."/>
            <person name="Jouanno E."/>
            <person name="Montfort J."/>
            <person name="Zahm M."/>
            <person name="Cabau C."/>
            <person name="Klopp C."/>
            <person name="Iampietro C."/>
            <person name="Roques C."/>
            <person name="Bouchez O."/>
            <person name="Castinel A."/>
            <person name="Donnadieu C."/>
            <person name="Parrinello H."/>
            <person name="Poncet C."/>
            <person name="Belmonte E."/>
            <person name="Gautier V."/>
            <person name="Avarre J.-C."/>
            <person name="Dugue R."/>
            <person name="Gustiano R."/>
            <person name="Ha T.T.T."/>
            <person name="Campet M."/>
            <person name="Sriphairoj K."/>
            <person name="Ribolli J."/>
            <person name="de Almeida F.L."/>
            <person name="Desvignes T."/>
            <person name="Postlethwait J.H."/>
            <person name="Bucao C.F."/>
            <person name="Robinson-Rechavi M."/>
            <person name="Bobe J."/>
            <person name="Herpin A."/>
            <person name="Guiguen Y."/>
        </authorList>
    </citation>
    <scope>NUCLEOTIDE SEQUENCE [LARGE SCALE GENOMIC DNA]</scope>
    <source>
        <strain evidence="1">YG-Dec2019</strain>
    </source>
</reference>
<dbReference type="Proteomes" id="UP000829447">
    <property type="component" value="Linkage Group LG2"/>
</dbReference>
<evidence type="ECO:0000313" key="2">
    <source>
        <dbReference type="Proteomes" id="UP000829447"/>
    </source>
</evidence>
<proteinExistence type="predicted"/>
<comment type="caution">
    <text evidence="1">The sequence shown here is derived from an EMBL/GenBank/DDBJ whole genome shotgun (WGS) entry which is preliminary data.</text>
</comment>
<gene>
    <name evidence="1" type="ORF">PGIGA_G00109530</name>
</gene>